<keyword evidence="5" id="KW-0862">Zinc</keyword>
<dbReference type="Gene3D" id="3.30.160.60">
    <property type="entry name" value="Classic Zinc Finger"/>
    <property type="match status" value="1"/>
</dbReference>
<evidence type="ECO:0000256" key="7">
    <source>
        <dbReference type="PROSITE-ProRule" id="PRU00042"/>
    </source>
</evidence>
<evidence type="ECO:0000313" key="11">
    <source>
        <dbReference type="Proteomes" id="UP000294003"/>
    </source>
</evidence>
<dbReference type="PANTHER" id="PTHR40626:SF11">
    <property type="entry name" value="ZINC FINGER PROTEIN YPR022C"/>
    <property type="match status" value="1"/>
</dbReference>
<dbReference type="InterPro" id="IPR036236">
    <property type="entry name" value="Znf_C2H2_sf"/>
</dbReference>
<evidence type="ECO:0000256" key="8">
    <source>
        <dbReference type="SAM" id="MobiDB-lite"/>
    </source>
</evidence>
<proteinExistence type="predicted"/>
<feature type="region of interest" description="Disordered" evidence="8">
    <location>
        <begin position="224"/>
        <end position="254"/>
    </location>
</feature>
<dbReference type="InterPro" id="IPR013087">
    <property type="entry name" value="Znf_C2H2_type"/>
</dbReference>
<dbReference type="PANTHER" id="PTHR40626">
    <property type="entry name" value="MIP31509P"/>
    <property type="match status" value="1"/>
</dbReference>
<evidence type="ECO:0000256" key="4">
    <source>
        <dbReference type="ARBA" id="ARBA00022771"/>
    </source>
</evidence>
<organism evidence="10 11">
    <name type="scientific">Monosporascus cannonballus</name>
    <dbReference type="NCBI Taxonomy" id="155416"/>
    <lineage>
        <taxon>Eukaryota</taxon>
        <taxon>Fungi</taxon>
        <taxon>Dikarya</taxon>
        <taxon>Ascomycota</taxon>
        <taxon>Pezizomycotina</taxon>
        <taxon>Sordariomycetes</taxon>
        <taxon>Xylariomycetidae</taxon>
        <taxon>Xylariales</taxon>
        <taxon>Xylariales incertae sedis</taxon>
        <taxon>Monosporascus</taxon>
    </lineage>
</organism>
<protein>
    <recommendedName>
        <fullName evidence="9">C2H2-type domain-containing protein</fullName>
    </recommendedName>
</protein>
<reference evidence="10 11" key="1">
    <citation type="submission" date="2018-06" db="EMBL/GenBank/DDBJ databases">
        <title>Complete Genomes of Monosporascus.</title>
        <authorList>
            <person name="Robinson A.J."/>
            <person name="Natvig D.O."/>
        </authorList>
    </citation>
    <scope>NUCLEOTIDE SEQUENCE [LARGE SCALE GENOMIC DNA]</scope>
    <source>
        <strain evidence="10 11">CBS 609.92</strain>
    </source>
</reference>
<comment type="subcellular location">
    <subcellularLocation>
        <location evidence="1">Nucleus</location>
    </subcellularLocation>
</comment>
<evidence type="ECO:0000256" key="5">
    <source>
        <dbReference type="ARBA" id="ARBA00022833"/>
    </source>
</evidence>
<feature type="compositionally biased region" description="Basic and acidic residues" evidence="8">
    <location>
        <begin position="241"/>
        <end position="253"/>
    </location>
</feature>
<keyword evidence="2" id="KW-0479">Metal-binding</keyword>
<dbReference type="PROSITE" id="PS50157">
    <property type="entry name" value="ZINC_FINGER_C2H2_2"/>
    <property type="match status" value="1"/>
</dbReference>
<comment type="caution">
    <text evidence="10">The sequence shown here is derived from an EMBL/GenBank/DDBJ whole genome shotgun (WGS) entry which is preliminary data.</text>
</comment>
<accession>A0ABY0GTI5</accession>
<feature type="domain" description="C2H2-type" evidence="9">
    <location>
        <begin position="204"/>
        <end position="231"/>
    </location>
</feature>
<evidence type="ECO:0000256" key="2">
    <source>
        <dbReference type="ARBA" id="ARBA00022723"/>
    </source>
</evidence>
<keyword evidence="11" id="KW-1185">Reference proteome</keyword>
<sequence>MTWRILSHRLDASSQSQGQRKDGVYLLVNYNFISLGFHDHPTTLHTCKASKFILYRNLGAIHSAKSSLTLLDNKFDNGPCGDTAVAAVTRGSSHPKKEKGPSGTNSTRASGTCPGIPASLWYSYVFHLFPASRSAEAKQSVGVEAGRPTHNSSNNNIISSSSNSNGYVPTVVAASNDPNIWNAMSERVGLPNLPNIPHTKEKPYICHCGSAFSRRDLLTRHQRISHETASSTSPDAPPSDEIQHAAADSDRSVASDAPLLSDVSVQHWIPQPHYLDQAQVMADNHYATSPPAYHQHISGHEFFGNAPNMPGFNDFKDINNFVDHGSMSVQWNSYQYEPGMEQDFVDPALQGFITDPSPYIVHAHHHHPETYNH</sequence>
<feature type="region of interest" description="Disordered" evidence="8">
    <location>
        <begin position="140"/>
        <end position="165"/>
    </location>
</feature>
<keyword evidence="3" id="KW-0677">Repeat</keyword>
<dbReference type="Proteomes" id="UP000294003">
    <property type="component" value="Unassembled WGS sequence"/>
</dbReference>
<evidence type="ECO:0000259" key="9">
    <source>
        <dbReference type="PROSITE" id="PS50157"/>
    </source>
</evidence>
<dbReference type="InterPro" id="IPR051059">
    <property type="entry name" value="VerF-like"/>
</dbReference>
<keyword evidence="4 7" id="KW-0863">Zinc-finger</keyword>
<name>A0ABY0GTI5_9PEZI</name>
<evidence type="ECO:0000256" key="6">
    <source>
        <dbReference type="ARBA" id="ARBA00023242"/>
    </source>
</evidence>
<dbReference type="SUPFAM" id="SSF57667">
    <property type="entry name" value="beta-beta-alpha zinc fingers"/>
    <property type="match status" value="1"/>
</dbReference>
<feature type="compositionally biased region" description="Low complexity" evidence="8">
    <location>
        <begin position="151"/>
        <end position="165"/>
    </location>
</feature>
<evidence type="ECO:0000313" key="10">
    <source>
        <dbReference type="EMBL" id="RYO76991.1"/>
    </source>
</evidence>
<keyword evidence="6" id="KW-0539">Nucleus</keyword>
<evidence type="ECO:0000256" key="1">
    <source>
        <dbReference type="ARBA" id="ARBA00004123"/>
    </source>
</evidence>
<evidence type="ECO:0000256" key="3">
    <source>
        <dbReference type="ARBA" id="ARBA00022737"/>
    </source>
</evidence>
<dbReference type="EMBL" id="QJNS01000514">
    <property type="protein sequence ID" value="RYO76991.1"/>
    <property type="molecule type" value="Genomic_DNA"/>
</dbReference>
<feature type="region of interest" description="Disordered" evidence="8">
    <location>
        <begin position="86"/>
        <end position="111"/>
    </location>
</feature>
<gene>
    <name evidence="10" type="ORF">DL762_009550</name>
</gene>